<dbReference type="GO" id="GO:0000155">
    <property type="term" value="F:phosphorelay sensor kinase activity"/>
    <property type="evidence" value="ECO:0007669"/>
    <property type="project" value="InterPro"/>
</dbReference>
<accession>A0A853PVD8</accession>
<evidence type="ECO:0000313" key="10">
    <source>
        <dbReference type="Proteomes" id="UP000093197"/>
    </source>
</evidence>
<organism evidence="9 10">
    <name type="scientific">Bacteroides fragilis</name>
    <dbReference type="NCBI Taxonomy" id="817"/>
    <lineage>
        <taxon>Bacteria</taxon>
        <taxon>Pseudomonadati</taxon>
        <taxon>Bacteroidota</taxon>
        <taxon>Bacteroidia</taxon>
        <taxon>Bacteroidales</taxon>
        <taxon>Bacteroidaceae</taxon>
        <taxon>Bacteroides</taxon>
    </lineage>
</organism>
<reference evidence="9 10" key="1">
    <citation type="journal article" date="2016" name="PLoS ONE">
        <title>Genomic Diversity of Enterotoxigenic Strains of Bacteroides fragilis.</title>
        <authorList>
            <person name="Pierce J.V."/>
            <person name="Bernstein H.D."/>
        </authorList>
    </citation>
    <scope>NUCLEOTIDE SEQUENCE [LARGE SCALE GENOMIC DNA]</scope>
    <source>
        <strain evidence="9 10">20793-3</strain>
    </source>
</reference>
<dbReference type="Gene3D" id="1.10.287.130">
    <property type="match status" value="1"/>
</dbReference>
<dbReference type="SMART" id="SM00388">
    <property type="entry name" value="HisKA"/>
    <property type="match status" value="1"/>
</dbReference>
<dbReference type="CDD" id="cd00082">
    <property type="entry name" value="HisKA"/>
    <property type="match status" value="1"/>
</dbReference>
<dbReference type="Pfam" id="PF02518">
    <property type="entry name" value="HATPase_c"/>
    <property type="match status" value="1"/>
</dbReference>
<evidence type="ECO:0000256" key="2">
    <source>
        <dbReference type="ARBA" id="ARBA00012438"/>
    </source>
</evidence>
<dbReference type="Proteomes" id="UP000093197">
    <property type="component" value="Unassembled WGS sequence"/>
</dbReference>
<dbReference type="InterPro" id="IPR004358">
    <property type="entry name" value="Sig_transdc_His_kin-like_C"/>
</dbReference>
<dbReference type="InterPro" id="IPR036097">
    <property type="entry name" value="HisK_dim/P_sf"/>
</dbReference>
<dbReference type="AlphaFoldDB" id="A0A853PVD8"/>
<gene>
    <name evidence="9" type="ORF">AC094_23990</name>
</gene>
<dbReference type="CDD" id="cd16922">
    <property type="entry name" value="HATPase_EvgS-ArcB-TorS-like"/>
    <property type="match status" value="1"/>
</dbReference>
<dbReference type="PROSITE" id="PS50113">
    <property type="entry name" value="PAC"/>
    <property type="match status" value="1"/>
</dbReference>
<evidence type="ECO:0000259" key="8">
    <source>
        <dbReference type="PROSITE" id="PS50113"/>
    </source>
</evidence>
<dbReference type="InterPro" id="IPR050736">
    <property type="entry name" value="Sensor_HK_Regulatory"/>
</dbReference>
<keyword evidence="4 9" id="KW-0808">Transferase</keyword>
<dbReference type="Gene3D" id="3.30.450.20">
    <property type="entry name" value="PAS domain"/>
    <property type="match status" value="3"/>
</dbReference>
<evidence type="ECO:0000256" key="1">
    <source>
        <dbReference type="ARBA" id="ARBA00000085"/>
    </source>
</evidence>
<comment type="caution">
    <text evidence="9">The sequence shown here is derived from an EMBL/GenBank/DDBJ whole genome shotgun (WGS) entry which is preliminary data.</text>
</comment>
<dbReference type="InterPro" id="IPR003594">
    <property type="entry name" value="HATPase_dom"/>
</dbReference>
<dbReference type="PRINTS" id="PR00344">
    <property type="entry name" value="BCTRLSENSOR"/>
</dbReference>
<dbReference type="InterPro" id="IPR005467">
    <property type="entry name" value="His_kinase_dom"/>
</dbReference>
<evidence type="ECO:0000313" key="9">
    <source>
        <dbReference type="EMBL" id="OCR31627.1"/>
    </source>
</evidence>
<comment type="catalytic activity">
    <reaction evidence="1">
        <text>ATP + protein L-histidine = ADP + protein N-phospho-L-histidine.</text>
        <dbReference type="EC" id="2.7.13.3"/>
    </reaction>
</comment>
<dbReference type="SUPFAM" id="SSF55874">
    <property type="entry name" value="ATPase domain of HSP90 chaperone/DNA topoisomerase II/histidine kinase"/>
    <property type="match status" value="1"/>
</dbReference>
<dbReference type="EC" id="2.7.13.3" evidence="2"/>
<keyword evidence="5 9" id="KW-0418">Kinase</keyword>
<dbReference type="InterPro" id="IPR035965">
    <property type="entry name" value="PAS-like_dom_sf"/>
</dbReference>
<dbReference type="InterPro" id="IPR003661">
    <property type="entry name" value="HisK_dim/P_dom"/>
</dbReference>
<dbReference type="PANTHER" id="PTHR43711:SF31">
    <property type="entry name" value="HISTIDINE KINASE"/>
    <property type="match status" value="1"/>
</dbReference>
<dbReference type="InterPro" id="IPR013655">
    <property type="entry name" value="PAS_fold_3"/>
</dbReference>
<dbReference type="EMBL" id="LIDT01000024">
    <property type="protein sequence ID" value="OCR31627.1"/>
    <property type="molecule type" value="Genomic_DNA"/>
</dbReference>
<keyword evidence="6" id="KW-0902">Two-component regulatory system</keyword>
<sequence>MISKTPLDDITKLNKICASAQIGWWEVNFTTEQCSISETLLKALGAKSELLSIDELMSTIRQDYRKRIADEFLSIPKKGVFEQTFPVSSRHGNIFWIHCALSMKEENEQGQLIVTGYSQRIENPVTEGDQCVWSQRSEKLFHDIFTNIPVGLELYNKEGMLLDCNNRNLEIFGVGDKNRIVGLNLFESPNMTRDIHESLRAGRPGTFHLKYDFDEERRLFQSERRGVMDLDIRSLMLYDAEDNLSNYLLVNIDNTERNNALSKVHDFENFFSIISDYSKVGYAKINLLDHTGFAVRQWYRNLGESHDTPLADIIGIFSHMHPDDRKSVLDFYEKAKAGTERFFDGDLRIRPADGSDRWNWIHKSSMVTAYQSPNPRLELVEVNYDITVQKETEAELRAARDKAEESNRLKSAFLANISHEIRTPLNAIVGFSDLLMTVDDPAEQEEFRRTIQKNNTLLLQLFSDIIDLSKIDAGSFEYMPKPVCLYQFCAMMVQKMRNKVPEGVELQIDEDSPLDAWFSADSGYLNQVVTNFMSNAIKFTHRGTITVGYRIDARQQLEMFVEDTGIGISIENQEAVFDRFMKVDSFVQGTGLGLPLCKSIIEKMGGHIGVISELGKGSRFWFTLPAFSCIPTR</sequence>
<evidence type="ECO:0000256" key="6">
    <source>
        <dbReference type="ARBA" id="ARBA00023012"/>
    </source>
</evidence>
<evidence type="ECO:0000256" key="5">
    <source>
        <dbReference type="ARBA" id="ARBA00022777"/>
    </source>
</evidence>
<feature type="domain" description="PAC" evidence="8">
    <location>
        <begin position="343"/>
        <end position="398"/>
    </location>
</feature>
<name>A0A853PVD8_BACFG</name>
<dbReference type="PANTHER" id="PTHR43711">
    <property type="entry name" value="TWO-COMPONENT HISTIDINE KINASE"/>
    <property type="match status" value="1"/>
</dbReference>
<proteinExistence type="predicted"/>
<evidence type="ECO:0000256" key="4">
    <source>
        <dbReference type="ARBA" id="ARBA00022679"/>
    </source>
</evidence>
<evidence type="ECO:0000256" key="3">
    <source>
        <dbReference type="ARBA" id="ARBA00022553"/>
    </source>
</evidence>
<dbReference type="Pfam" id="PF00512">
    <property type="entry name" value="HisKA"/>
    <property type="match status" value="1"/>
</dbReference>
<dbReference type="Gene3D" id="3.30.565.10">
    <property type="entry name" value="Histidine kinase-like ATPase, C-terminal domain"/>
    <property type="match status" value="1"/>
</dbReference>
<dbReference type="InterPro" id="IPR000700">
    <property type="entry name" value="PAS-assoc_C"/>
</dbReference>
<dbReference type="Pfam" id="PF08447">
    <property type="entry name" value="PAS_3"/>
    <property type="match status" value="1"/>
</dbReference>
<dbReference type="SUPFAM" id="SSF47384">
    <property type="entry name" value="Homodimeric domain of signal transducing histidine kinase"/>
    <property type="match status" value="1"/>
</dbReference>
<protein>
    <recommendedName>
        <fullName evidence="2">histidine kinase</fullName>
        <ecNumber evidence="2">2.7.13.3</ecNumber>
    </recommendedName>
</protein>
<keyword evidence="3" id="KW-0597">Phosphoprotein</keyword>
<evidence type="ECO:0000259" key="7">
    <source>
        <dbReference type="PROSITE" id="PS50109"/>
    </source>
</evidence>
<dbReference type="InterPro" id="IPR036890">
    <property type="entry name" value="HATPase_C_sf"/>
</dbReference>
<dbReference type="SMART" id="SM00387">
    <property type="entry name" value="HATPase_c"/>
    <property type="match status" value="1"/>
</dbReference>
<dbReference type="SUPFAM" id="SSF55785">
    <property type="entry name" value="PYP-like sensor domain (PAS domain)"/>
    <property type="match status" value="2"/>
</dbReference>
<feature type="domain" description="Histidine kinase" evidence="7">
    <location>
        <begin position="416"/>
        <end position="628"/>
    </location>
</feature>
<dbReference type="PROSITE" id="PS50109">
    <property type="entry name" value="HIS_KIN"/>
    <property type="match status" value="1"/>
</dbReference>